<keyword evidence="18" id="KW-1185">Reference proteome</keyword>
<proteinExistence type="inferred from homology"/>
<dbReference type="NCBIfam" id="TIGR00089">
    <property type="entry name" value="MiaB/RimO family radical SAM methylthiotransferase"/>
    <property type="match status" value="1"/>
</dbReference>
<dbReference type="GO" id="GO:0046872">
    <property type="term" value="F:metal ion binding"/>
    <property type="evidence" value="ECO:0007669"/>
    <property type="project" value="UniProtKB-KW"/>
</dbReference>
<dbReference type="PROSITE" id="PS50926">
    <property type="entry name" value="TRAM"/>
    <property type="match status" value="1"/>
</dbReference>
<comment type="cofactor">
    <cofactor evidence="13">
        <name>[4Fe-4S] cluster</name>
        <dbReference type="ChEBI" id="CHEBI:49883"/>
    </cofactor>
    <text evidence="13">Binds 2 [4Fe-4S] clusters. One cluster is coordinated with 3 cysteines and an exchangeable S-adenosyl-L-methionine.</text>
</comment>
<evidence type="ECO:0000256" key="6">
    <source>
        <dbReference type="ARBA" id="ARBA00022723"/>
    </source>
</evidence>
<dbReference type="InterPro" id="IPR005839">
    <property type="entry name" value="Methylthiotransferase"/>
</dbReference>
<dbReference type="EC" id="2.8.4.3" evidence="9 13"/>
<gene>
    <name evidence="13 17" type="primary">miaB</name>
    <name evidence="17" type="ORF">PORUE0001_1574</name>
</gene>
<dbReference type="NCBIfam" id="TIGR01574">
    <property type="entry name" value="miaB-methiolase"/>
    <property type="match status" value="1"/>
</dbReference>
<dbReference type="PROSITE" id="PS01278">
    <property type="entry name" value="MTTASE_RADICAL"/>
    <property type="match status" value="1"/>
</dbReference>
<comment type="function">
    <text evidence="1 13">Catalyzes the methylthiolation of N6-(dimethylallyl)adenosine (i(6)A), leading to the formation of 2-methylthio-N6-(dimethylallyl)adenosine (ms(2)i(6)A) at position 37 in tRNAs that read codons beginning with uridine.</text>
</comment>
<comment type="catalytic activity">
    <reaction evidence="13">
        <text>N(6)-dimethylallyladenosine(37) in tRNA + (sulfur carrier)-SH + AH2 + 2 S-adenosyl-L-methionine = 2-methylsulfanyl-N(6)-dimethylallyladenosine(37) in tRNA + (sulfur carrier)-H + 5'-deoxyadenosine + L-methionine + A + S-adenosyl-L-homocysteine + 2 H(+)</text>
        <dbReference type="Rhea" id="RHEA:37067"/>
        <dbReference type="Rhea" id="RHEA-COMP:10375"/>
        <dbReference type="Rhea" id="RHEA-COMP:10376"/>
        <dbReference type="Rhea" id="RHEA-COMP:14737"/>
        <dbReference type="Rhea" id="RHEA-COMP:14739"/>
        <dbReference type="ChEBI" id="CHEBI:13193"/>
        <dbReference type="ChEBI" id="CHEBI:15378"/>
        <dbReference type="ChEBI" id="CHEBI:17319"/>
        <dbReference type="ChEBI" id="CHEBI:17499"/>
        <dbReference type="ChEBI" id="CHEBI:29917"/>
        <dbReference type="ChEBI" id="CHEBI:57844"/>
        <dbReference type="ChEBI" id="CHEBI:57856"/>
        <dbReference type="ChEBI" id="CHEBI:59789"/>
        <dbReference type="ChEBI" id="CHEBI:64428"/>
        <dbReference type="ChEBI" id="CHEBI:74415"/>
        <dbReference type="ChEBI" id="CHEBI:74417"/>
        <dbReference type="EC" id="2.8.4.3"/>
    </reaction>
</comment>
<dbReference type="Gene3D" id="3.80.30.20">
    <property type="entry name" value="tm_1862 like domain"/>
    <property type="match status" value="1"/>
</dbReference>
<evidence type="ECO:0000256" key="13">
    <source>
        <dbReference type="HAMAP-Rule" id="MF_01864"/>
    </source>
</evidence>
<dbReference type="InterPro" id="IPR006638">
    <property type="entry name" value="Elp3/MiaA/NifB-like_rSAM"/>
</dbReference>
<comment type="caution">
    <text evidence="17">The sequence shown here is derived from an EMBL/GenBank/DDBJ whole genome shotgun (WGS) entry which is preliminary data.</text>
</comment>
<dbReference type="PANTHER" id="PTHR43020:SF2">
    <property type="entry name" value="MITOCHONDRIAL TRNA METHYLTHIOTRANSFERASE CDK5RAP1"/>
    <property type="match status" value="1"/>
</dbReference>
<keyword evidence="2 13" id="KW-0004">4Fe-4S</keyword>
<dbReference type="InterPro" id="IPR007197">
    <property type="entry name" value="rSAM"/>
</dbReference>
<feature type="domain" description="MTTase N-terminal" evidence="15">
    <location>
        <begin position="10"/>
        <end position="126"/>
    </location>
</feature>
<evidence type="ECO:0000256" key="2">
    <source>
        <dbReference type="ARBA" id="ARBA00022485"/>
    </source>
</evidence>
<reference evidence="17 18" key="1">
    <citation type="submission" date="2009-04" db="EMBL/GenBank/DDBJ databases">
        <authorList>
            <person name="Sebastian Y."/>
            <person name="Madupu R."/>
            <person name="Durkin A.S."/>
            <person name="Torralba M."/>
            <person name="Methe B."/>
            <person name="Sutton G.G."/>
            <person name="Strausberg R.L."/>
            <person name="Nelson K.E."/>
        </authorList>
    </citation>
    <scope>NUCLEOTIDE SEQUENCE [LARGE SCALE GENOMIC DNA]</scope>
    <source>
        <strain evidence="17 18">60-3</strain>
    </source>
</reference>
<dbReference type="SFLD" id="SFLDF00273">
    <property type="entry name" value="(dimethylallyl)adenosine_tRNA"/>
    <property type="match status" value="1"/>
</dbReference>
<keyword evidence="3 13" id="KW-0963">Cytoplasm</keyword>
<evidence type="ECO:0000256" key="11">
    <source>
        <dbReference type="ARBA" id="ARBA00080698"/>
    </source>
</evidence>
<dbReference type="Pfam" id="PF01938">
    <property type="entry name" value="TRAM"/>
    <property type="match status" value="1"/>
</dbReference>
<dbReference type="SFLD" id="SFLDG01082">
    <property type="entry name" value="B12-binding_domain_containing"/>
    <property type="match status" value="1"/>
</dbReference>
<dbReference type="InterPro" id="IPR006463">
    <property type="entry name" value="MiaB_methiolase"/>
</dbReference>
<evidence type="ECO:0000256" key="9">
    <source>
        <dbReference type="ARBA" id="ARBA00033765"/>
    </source>
</evidence>
<dbReference type="EMBL" id="ACLR01000208">
    <property type="protein sequence ID" value="EEK16165.1"/>
    <property type="molecule type" value="Genomic_DNA"/>
</dbReference>
<dbReference type="GO" id="GO:0051539">
    <property type="term" value="F:4 iron, 4 sulfur cluster binding"/>
    <property type="evidence" value="ECO:0007669"/>
    <property type="project" value="UniProtKB-UniRule"/>
</dbReference>
<comment type="similarity">
    <text evidence="13">Belongs to the methylthiotransferase family. MiaB subfamily.</text>
</comment>
<dbReference type="CDD" id="cd01335">
    <property type="entry name" value="Radical_SAM"/>
    <property type="match status" value="1"/>
</dbReference>
<dbReference type="AlphaFoldDB" id="C2MDP0"/>
<keyword evidence="13" id="KW-0819">tRNA processing</keyword>
<evidence type="ECO:0000256" key="10">
    <source>
        <dbReference type="ARBA" id="ARBA00068570"/>
    </source>
</evidence>
<evidence type="ECO:0000256" key="4">
    <source>
        <dbReference type="ARBA" id="ARBA00022679"/>
    </source>
</evidence>
<dbReference type="PANTHER" id="PTHR43020">
    <property type="entry name" value="CDK5 REGULATORY SUBUNIT-ASSOCIATED PROTEIN 1"/>
    <property type="match status" value="1"/>
</dbReference>
<keyword evidence="8 13" id="KW-0411">Iron-sulfur</keyword>
<keyword evidence="5 13" id="KW-0949">S-adenosyl-L-methionine</keyword>
<feature type="binding site" evidence="13">
    <location>
        <position position="171"/>
    </location>
    <ligand>
        <name>[4Fe-4S] cluster</name>
        <dbReference type="ChEBI" id="CHEBI:49883"/>
        <label>2</label>
        <note>4Fe-4S-S-AdoMet</note>
    </ligand>
</feature>
<dbReference type="SFLD" id="SFLDG01061">
    <property type="entry name" value="methylthiotransferase"/>
    <property type="match status" value="1"/>
</dbReference>
<comment type="subcellular location">
    <subcellularLocation>
        <location evidence="13">Cytoplasm</location>
    </subcellularLocation>
</comment>
<dbReference type="STRING" id="596327.PORUE0001_1574"/>
<evidence type="ECO:0000256" key="8">
    <source>
        <dbReference type="ARBA" id="ARBA00023014"/>
    </source>
</evidence>
<evidence type="ECO:0000256" key="3">
    <source>
        <dbReference type="ARBA" id="ARBA00022490"/>
    </source>
</evidence>
<dbReference type="GO" id="GO:0005829">
    <property type="term" value="C:cytosol"/>
    <property type="evidence" value="ECO:0007669"/>
    <property type="project" value="TreeGrafter"/>
</dbReference>
<organism evidence="17 18">
    <name type="scientific">Porphyromonas uenonis 60-3</name>
    <dbReference type="NCBI Taxonomy" id="596327"/>
    <lineage>
        <taxon>Bacteria</taxon>
        <taxon>Pseudomonadati</taxon>
        <taxon>Bacteroidota</taxon>
        <taxon>Bacteroidia</taxon>
        <taxon>Bacteroidales</taxon>
        <taxon>Porphyromonadaceae</taxon>
        <taxon>Porphyromonas</taxon>
    </lineage>
</organism>
<evidence type="ECO:0000259" key="14">
    <source>
        <dbReference type="PROSITE" id="PS50926"/>
    </source>
</evidence>
<feature type="binding site" evidence="13">
    <location>
        <position position="55"/>
    </location>
    <ligand>
        <name>[4Fe-4S] cluster</name>
        <dbReference type="ChEBI" id="CHEBI:49883"/>
        <label>1</label>
    </ligand>
</feature>
<name>C2MDP0_9PORP</name>
<dbReference type="InterPro" id="IPR023404">
    <property type="entry name" value="rSAM_horseshoe"/>
</dbReference>
<dbReference type="eggNOG" id="COG0621">
    <property type="taxonomic scope" value="Bacteria"/>
</dbReference>
<evidence type="ECO:0000313" key="17">
    <source>
        <dbReference type="EMBL" id="EEK16165.1"/>
    </source>
</evidence>
<dbReference type="Gene3D" id="3.40.50.12160">
    <property type="entry name" value="Methylthiotransferase, N-terminal domain"/>
    <property type="match status" value="1"/>
</dbReference>
<dbReference type="RefSeq" id="WP_007365973.1">
    <property type="nucleotide sequence ID" value="NZ_ACLR01000208.1"/>
</dbReference>
<protein>
    <recommendedName>
        <fullName evidence="10 13">tRNA-2-methylthio-N(6)-dimethylallyladenosine synthase</fullName>
        <ecNumber evidence="9 13">2.8.4.3</ecNumber>
    </recommendedName>
    <alternativeName>
        <fullName evidence="12 13">(Dimethylallyl)adenosine tRNA methylthiotransferase MiaB</fullName>
    </alternativeName>
    <alternativeName>
        <fullName evidence="11 13">tRNA-i(6)A37 methylthiotransferase</fullName>
    </alternativeName>
</protein>
<dbReference type="SMART" id="SM00729">
    <property type="entry name" value="Elp3"/>
    <property type="match status" value="1"/>
</dbReference>
<evidence type="ECO:0000256" key="5">
    <source>
        <dbReference type="ARBA" id="ARBA00022691"/>
    </source>
</evidence>
<dbReference type="SFLD" id="SFLDS00029">
    <property type="entry name" value="Radical_SAM"/>
    <property type="match status" value="1"/>
</dbReference>
<dbReference type="FunFam" id="3.80.30.20:FF:000001">
    <property type="entry name" value="tRNA-2-methylthio-N(6)-dimethylallyladenosine synthase 2"/>
    <property type="match status" value="1"/>
</dbReference>
<dbReference type="InterPro" id="IPR013848">
    <property type="entry name" value="Methylthiotransferase_N"/>
</dbReference>
<sequence>MTERVEQESKRVYIETYGCQMNVADSEIIAAQMQLAGYQLTDQIDEADAVLINTCSVRDNAELRIVRRLDNLNGQRRRSGHPQIVGVLGCMAERVQETLIQNHGVDLVAGPDAYTDLPHLIAAAEAGEPAISIELSKSETYSDVIPIRLPGLHISGFVSIMRGCDNFCTYCIVPYTRGRERSRDPESIIREVQRMAQEGYREVTLLGQNVNSYCWHTETGASYTFADLLRSVAEAVPTMRIRFTSPHPKDMKDETLEVMSRYHNICSHIHFPLQSGSNRILERMRRRYTREWYLERVERIRDYMPDCGLSTDVFCGFSGETEEDFQETLEVMRLARLDSAFMFKYSERPGTYASHHLVDDVPEEVKVERLNRMIALQNELSLESNERDVGKSFEVLIEGYSKRSHDDFFGRTQQNKVIVFPKGNNQIGKLVTVRVERVTSATMIGSEVKSQE</sequence>
<dbReference type="Proteomes" id="UP000003303">
    <property type="component" value="Unassembled WGS sequence"/>
</dbReference>
<evidence type="ECO:0000313" key="18">
    <source>
        <dbReference type="Proteomes" id="UP000003303"/>
    </source>
</evidence>
<dbReference type="Pfam" id="PF00919">
    <property type="entry name" value="UPF0004"/>
    <property type="match status" value="1"/>
</dbReference>
<dbReference type="Pfam" id="PF04055">
    <property type="entry name" value="Radical_SAM"/>
    <property type="match status" value="1"/>
</dbReference>
<dbReference type="InterPro" id="IPR058240">
    <property type="entry name" value="rSAM_sf"/>
</dbReference>
<dbReference type="OrthoDB" id="9805215at2"/>
<feature type="binding site" evidence="13">
    <location>
        <position position="164"/>
    </location>
    <ligand>
        <name>[4Fe-4S] cluster</name>
        <dbReference type="ChEBI" id="CHEBI:49883"/>
        <label>2</label>
        <note>4Fe-4S-S-AdoMet</note>
    </ligand>
</feature>
<dbReference type="InterPro" id="IPR020612">
    <property type="entry name" value="Methylthiotransferase_CS"/>
</dbReference>
<feature type="domain" description="TRAM" evidence="14">
    <location>
        <begin position="386"/>
        <end position="449"/>
    </location>
</feature>
<comment type="subunit">
    <text evidence="13">Monomer.</text>
</comment>
<dbReference type="SFLD" id="SFLDF00413">
    <property type="entry name" value="CDK5RAP1"/>
    <property type="match status" value="1"/>
</dbReference>
<evidence type="ECO:0000256" key="7">
    <source>
        <dbReference type="ARBA" id="ARBA00023004"/>
    </source>
</evidence>
<feature type="binding site" evidence="13">
    <location>
        <position position="168"/>
    </location>
    <ligand>
        <name>[4Fe-4S] cluster</name>
        <dbReference type="ChEBI" id="CHEBI:49883"/>
        <label>2</label>
        <note>4Fe-4S-S-AdoMet</note>
    </ligand>
</feature>
<dbReference type="InterPro" id="IPR002792">
    <property type="entry name" value="TRAM_dom"/>
</dbReference>
<dbReference type="PROSITE" id="PS51449">
    <property type="entry name" value="MTTASE_N"/>
    <property type="match status" value="1"/>
</dbReference>
<dbReference type="SUPFAM" id="SSF102114">
    <property type="entry name" value="Radical SAM enzymes"/>
    <property type="match status" value="1"/>
</dbReference>
<feature type="domain" description="Radical SAM core" evidence="16">
    <location>
        <begin position="150"/>
        <end position="383"/>
    </location>
</feature>
<evidence type="ECO:0000256" key="1">
    <source>
        <dbReference type="ARBA" id="ARBA00003234"/>
    </source>
</evidence>
<keyword evidence="4 13" id="KW-0808">Transferase</keyword>
<accession>C2MDP0</accession>
<dbReference type="PROSITE" id="PS51918">
    <property type="entry name" value="RADICAL_SAM"/>
    <property type="match status" value="1"/>
</dbReference>
<dbReference type="FunFam" id="3.40.50.12160:FF:000003">
    <property type="entry name" value="CDK5 regulatory subunit-associated protein 1"/>
    <property type="match status" value="1"/>
</dbReference>
<dbReference type="GO" id="GO:0035597">
    <property type="term" value="F:tRNA-2-methylthio-N(6)-dimethylallyladenosine(37) synthase activity"/>
    <property type="evidence" value="ECO:0007669"/>
    <property type="project" value="UniProtKB-EC"/>
</dbReference>
<evidence type="ECO:0000256" key="12">
    <source>
        <dbReference type="ARBA" id="ARBA00081141"/>
    </source>
</evidence>
<evidence type="ECO:0000259" key="16">
    <source>
        <dbReference type="PROSITE" id="PS51918"/>
    </source>
</evidence>
<keyword evidence="7 13" id="KW-0408">Iron</keyword>
<dbReference type="HAMAP" id="MF_01864">
    <property type="entry name" value="tRNA_metthiotr_MiaB"/>
    <property type="match status" value="1"/>
</dbReference>
<feature type="binding site" evidence="13">
    <location>
        <position position="19"/>
    </location>
    <ligand>
        <name>[4Fe-4S] cluster</name>
        <dbReference type="ChEBI" id="CHEBI:49883"/>
        <label>1</label>
    </ligand>
</feature>
<keyword evidence="6 13" id="KW-0479">Metal-binding</keyword>
<dbReference type="InterPro" id="IPR038135">
    <property type="entry name" value="Methylthiotransferase_N_sf"/>
</dbReference>
<evidence type="ECO:0000259" key="15">
    <source>
        <dbReference type="PROSITE" id="PS51449"/>
    </source>
</evidence>
<feature type="binding site" evidence="13">
    <location>
        <position position="90"/>
    </location>
    <ligand>
        <name>[4Fe-4S] cluster</name>
        <dbReference type="ChEBI" id="CHEBI:49883"/>
        <label>1</label>
    </ligand>
</feature>